<protein>
    <submittedName>
        <fullName evidence="1">Uncharacterized protein</fullName>
    </submittedName>
</protein>
<evidence type="ECO:0000313" key="2">
    <source>
        <dbReference type="Proteomes" id="UP000219972"/>
    </source>
</evidence>
<sequence>MFVPGDLVGLVGIAVEFIKRTRGSAVLFESGLLVLIANDDVARTDGGPYRPRASSMIPLKVL</sequence>
<dbReference type="EMBL" id="NWSL01000009">
    <property type="protein sequence ID" value="PDS50838.1"/>
    <property type="molecule type" value="Genomic_DNA"/>
</dbReference>
<comment type="caution">
    <text evidence="1">The sequence shown here is derived from an EMBL/GenBank/DDBJ whole genome shotgun (WGS) entry which is preliminary data.</text>
</comment>
<proteinExistence type="predicted"/>
<organism evidence="1 2">
    <name type="scientific">Rhizobium anhuiense</name>
    <dbReference type="NCBI Taxonomy" id="1184720"/>
    <lineage>
        <taxon>Bacteria</taxon>
        <taxon>Pseudomonadati</taxon>
        <taxon>Pseudomonadota</taxon>
        <taxon>Alphaproteobacteria</taxon>
        <taxon>Hyphomicrobiales</taxon>
        <taxon>Rhizobiaceae</taxon>
        <taxon>Rhizobium/Agrobacterium group</taxon>
        <taxon>Rhizobium</taxon>
    </lineage>
</organism>
<accession>A0ABX4J9V0</accession>
<evidence type="ECO:0000313" key="1">
    <source>
        <dbReference type="EMBL" id="PDS50838.1"/>
    </source>
</evidence>
<name>A0ABX4J9V0_9HYPH</name>
<gene>
    <name evidence="1" type="ORF">CO662_15810</name>
</gene>
<dbReference type="Proteomes" id="UP000219972">
    <property type="component" value="Unassembled WGS sequence"/>
</dbReference>
<reference evidence="1 2" key="1">
    <citation type="submission" date="2017-09" db="EMBL/GenBank/DDBJ databases">
        <title>Comparative genomics of rhizobia isolated from Phaseolus vulgaris in China.</title>
        <authorList>
            <person name="Tong W."/>
        </authorList>
    </citation>
    <scope>NUCLEOTIDE SEQUENCE [LARGE SCALE GENOMIC DNA]</scope>
    <source>
        <strain evidence="1 2">Y27</strain>
    </source>
</reference>
<keyword evidence="2" id="KW-1185">Reference proteome</keyword>